<feature type="signal peptide" evidence="3">
    <location>
        <begin position="1"/>
        <end position="18"/>
    </location>
</feature>
<feature type="compositionally biased region" description="Basic and acidic residues" evidence="1">
    <location>
        <begin position="126"/>
        <end position="174"/>
    </location>
</feature>
<keyword evidence="2" id="KW-0812">Transmembrane</keyword>
<organism evidence="4 5">
    <name type="scientific">Basidiobolus meristosporus CBS 931.73</name>
    <dbReference type="NCBI Taxonomy" id="1314790"/>
    <lineage>
        <taxon>Eukaryota</taxon>
        <taxon>Fungi</taxon>
        <taxon>Fungi incertae sedis</taxon>
        <taxon>Zoopagomycota</taxon>
        <taxon>Entomophthoromycotina</taxon>
        <taxon>Basidiobolomycetes</taxon>
        <taxon>Basidiobolales</taxon>
        <taxon>Basidiobolaceae</taxon>
        <taxon>Basidiobolus</taxon>
    </lineage>
</organism>
<evidence type="ECO:0000256" key="2">
    <source>
        <dbReference type="SAM" id="Phobius"/>
    </source>
</evidence>
<evidence type="ECO:0000256" key="3">
    <source>
        <dbReference type="SAM" id="SignalP"/>
    </source>
</evidence>
<feature type="compositionally biased region" description="Basic and acidic residues" evidence="1">
    <location>
        <begin position="195"/>
        <end position="210"/>
    </location>
</feature>
<feature type="compositionally biased region" description="Polar residues" evidence="1">
    <location>
        <begin position="179"/>
        <end position="188"/>
    </location>
</feature>
<name>A0A1Y1YNH1_9FUNG</name>
<feature type="region of interest" description="Disordered" evidence="1">
    <location>
        <begin position="111"/>
        <end position="219"/>
    </location>
</feature>
<dbReference type="AlphaFoldDB" id="A0A1Y1YNH1"/>
<protein>
    <recommendedName>
        <fullName evidence="6">Chitin-binding type-2 domain-containing protein</fullName>
    </recommendedName>
</protein>
<keyword evidence="2" id="KW-0472">Membrane</keyword>
<keyword evidence="5" id="KW-1185">Reference proteome</keyword>
<sequence>MRYSSVILGAAAVTAVSAVEFPFQQPGPCVEKCSSEAGKKYFHEYTQDQNSKYFVQSFSLLCDESNPNKKNFYTDSLDCLIKDNCPSNEVQLSMHQEKAICEWYAKQIAASSSEASSDKPTSSEATKSDKETSTDDSHKSSETGKSEKPTSTDDSHKSSETDKATSTESHKSSETSETGKPSETSETGKPSETSETDKPSSTKDTTKETNHSGASALGASALVAAICGVVAVIGF</sequence>
<evidence type="ECO:0000313" key="5">
    <source>
        <dbReference type="Proteomes" id="UP000193498"/>
    </source>
</evidence>
<dbReference type="STRING" id="1314790.A0A1Y1YNH1"/>
<accession>A0A1Y1YNH1</accession>
<dbReference type="InParanoid" id="A0A1Y1YNH1"/>
<dbReference type="Proteomes" id="UP000193498">
    <property type="component" value="Unassembled WGS sequence"/>
</dbReference>
<feature type="chain" id="PRO_5013163921" description="Chitin-binding type-2 domain-containing protein" evidence="3">
    <location>
        <begin position="19"/>
        <end position="235"/>
    </location>
</feature>
<evidence type="ECO:0000256" key="1">
    <source>
        <dbReference type="SAM" id="MobiDB-lite"/>
    </source>
</evidence>
<dbReference type="EMBL" id="MCFE01000095">
    <property type="protein sequence ID" value="ORX99567.1"/>
    <property type="molecule type" value="Genomic_DNA"/>
</dbReference>
<proteinExistence type="predicted"/>
<comment type="caution">
    <text evidence="4">The sequence shown here is derived from an EMBL/GenBank/DDBJ whole genome shotgun (WGS) entry which is preliminary data.</text>
</comment>
<keyword evidence="3" id="KW-0732">Signal</keyword>
<evidence type="ECO:0008006" key="6">
    <source>
        <dbReference type="Google" id="ProtNLM"/>
    </source>
</evidence>
<reference evidence="4 5" key="1">
    <citation type="submission" date="2016-07" db="EMBL/GenBank/DDBJ databases">
        <title>Pervasive Adenine N6-methylation of Active Genes in Fungi.</title>
        <authorList>
            <consortium name="DOE Joint Genome Institute"/>
            <person name="Mondo S.J."/>
            <person name="Dannebaum R.O."/>
            <person name="Kuo R.C."/>
            <person name="Labutti K."/>
            <person name="Haridas S."/>
            <person name="Kuo A."/>
            <person name="Salamov A."/>
            <person name="Ahrendt S.R."/>
            <person name="Lipzen A."/>
            <person name="Sullivan W."/>
            <person name="Andreopoulos W.B."/>
            <person name="Clum A."/>
            <person name="Lindquist E."/>
            <person name="Daum C."/>
            <person name="Ramamoorthy G.K."/>
            <person name="Gryganskyi A."/>
            <person name="Culley D."/>
            <person name="Magnuson J.K."/>
            <person name="James T.Y."/>
            <person name="O'Malley M.A."/>
            <person name="Stajich J.E."/>
            <person name="Spatafora J.W."/>
            <person name="Visel A."/>
            <person name="Grigoriev I.V."/>
        </authorList>
    </citation>
    <scope>NUCLEOTIDE SEQUENCE [LARGE SCALE GENOMIC DNA]</scope>
    <source>
        <strain evidence="4 5">CBS 931.73</strain>
    </source>
</reference>
<gene>
    <name evidence="4" type="ORF">K493DRAFT_313157</name>
</gene>
<feature type="transmembrane region" description="Helical" evidence="2">
    <location>
        <begin position="213"/>
        <end position="233"/>
    </location>
</feature>
<feature type="compositionally biased region" description="Polar residues" evidence="1">
    <location>
        <begin position="111"/>
        <end position="125"/>
    </location>
</feature>
<keyword evidence="2" id="KW-1133">Transmembrane helix</keyword>
<evidence type="ECO:0000313" key="4">
    <source>
        <dbReference type="EMBL" id="ORX99567.1"/>
    </source>
</evidence>